<evidence type="ECO:0000313" key="7">
    <source>
        <dbReference type="Proteomes" id="UP000184226"/>
    </source>
</evidence>
<dbReference type="Pfam" id="PF00126">
    <property type="entry name" value="HTH_1"/>
    <property type="match status" value="1"/>
</dbReference>
<evidence type="ECO:0000256" key="1">
    <source>
        <dbReference type="ARBA" id="ARBA00009437"/>
    </source>
</evidence>
<dbReference type="GO" id="GO:0003700">
    <property type="term" value="F:DNA-binding transcription factor activity"/>
    <property type="evidence" value="ECO:0007669"/>
    <property type="project" value="InterPro"/>
</dbReference>
<dbReference type="STRING" id="658167.SAMN04488135_11324"/>
<evidence type="ECO:0000256" key="2">
    <source>
        <dbReference type="ARBA" id="ARBA00023015"/>
    </source>
</evidence>
<sequence>MDYYAAVRAFLSAADTLSFSKTAQQLEIKASTVSRQIAQLEAELGIALFNRSTRGLVLTEGGTVFREHAQLSIQALDEARHITSSLNTAAQGHLRVTMPVSFGRRHVIRHLSRFLEQYPDITVDAILSDEIINLIDSGIDLAVRIGALPDSQLMARKLAEHRRIVCASPAYIAKHGAPARPEDLASHEALRFALATDDKWLLVPKTAKGAVRGEVTVRLHGRLRANDTEAILDLAIAGSGVALLPNWSVNQALQAGELVHLLEDWQVQAGRTPGGVWAVYPPKKTVSSKVRAFVDFYAGIFSTPGYWSA</sequence>
<proteinExistence type="inferred from homology"/>
<dbReference type="InterPro" id="IPR058163">
    <property type="entry name" value="LysR-type_TF_proteobact-type"/>
</dbReference>
<dbReference type="RefSeq" id="WP_073106709.1">
    <property type="nucleotide sequence ID" value="NZ_FQXE01000013.1"/>
</dbReference>
<protein>
    <submittedName>
        <fullName evidence="6">DNA-binding transcriptional regulator, LysR family</fullName>
    </submittedName>
</protein>
<dbReference type="InterPro" id="IPR036388">
    <property type="entry name" value="WH-like_DNA-bd_sf"/>
</dbReference>
<dbReference type="PROSITE" id="PS50931">
    <property type="entry name" value="HTH_LYSR"/>
    <property type="match status" value="1"/>
</dbReference>
<dbReference type="PANTHER" id="PTHR30537:SF5">
    <property type="entry name" value="HTH-TYPE TRANSCRIPTIONAL ACTIVATOR TTDR-RELATED"/>
    <property type="match status" value="1"/>
</dbReference>
<accession>A0A1M5Z8K7</accession>
<dbReference type="SUPFAM" id="SSF53850">
    <property type="entry name" value="Periplasmic binding protein-like II"/>
    <property type="match status" value="1"/>
</dbReference>
<dbReference type="FunFam" id="3.40.190.290:FF:000001">
    <property type="entry name" value="Transcriptional regulator, LysR family"/>
    <property type="match status" value="1"/>
</dbReference>
<dbReference type="Gene3D" id="3.40.190.290">
    <property type="match status" value="1"/>
</dbReference>
<reference evidence="6 7" key="1">
    <citation type="submission" date="2016-11" db="EMBL/GenBank/DDBJ databases">
        <authorList>
            <person name="Jaros S."/>
            <person name="Januszkiewicz K."/>
            <person name="Wedrychowicz H."/>
        </authorList>
    </citation>
    <scope>NUCLEOTIDE SEQUENCE [LARGE SCALE GENOMIC DNA]</scope>
    <source>
        <strain evidence="6 7">CGMCC 1.10190</strain>
    </source>
</reference>
<keyword evidence="2" id="KW-0805">Transcription regulation</keyword>
<evidence type="ECO:0000313" key="6">
    <source>
        <dbReference type="EMBL" id="SHI20556.1"/>
    </source>
</evidence>
<dbReference type="EMBL" id="FQXE01000013">
    <property type="protein sequence ID" value="SHI20556.1"/>
    <property type="molecule type" value="Genomic_DNA"/>
</dbReference>
<dbReference type="OrthoDB" id="8928056at2"/>
<keyword evidence="7" id="KW-1185">Reference proteome</keyword>
<dbReference type="Gene3D" id="1.10.10.10">
    <property type="entry name" value="Winged helix-like DNA-binding domain superfamily/Winged helix DNA-binding domain"/>
    <property type="match status" value="1"/>
</dbReference>
<dbReference type="InterPro" id="IPR000847">
    <property type="entry name" value="LysR_HTH_N"/>
</dbReference>
<name>A0A1M5Z8K7_9BURK</name>
<dbReference type="Proteomes" id="UP000184226">
    <property type="component" value="Unassembled WGS sequence"/>
</dbReference>
<gene>
    <name evidence="6" type="ORF">SAMN04488135_11324</name>
</gene>
<evidence type="ECO:0000259" key="5">
    <source>
        <dbReference type="PROSITE" id="PS50931"/>
    </source>
</evidence>
<dbReference type="InterPro" id="IPR036390">
    <property type="entry name" value="WH_DNA-bd_sf"/>
</dbReference>
<dbReference type="GO" id="GO:0043565">
    <property type="term" value="F:sequence-specific DNA binding"/>
    <property type="evidence" value="ECO:0007669"/>
    <property type="project" value="TreeGrafter"/>
</dbReference>
<keyword evidence="3 6" id="KW-0238">DNA-binding</keyword>
<keyword evidence="4" id="KW-0804">Transcription</keyword>
<feature type="domain" description="HTH lysR-type" evidence="5">
    <location>
        <begin position="1"/>
        <end position="59"/>
    </location>
</feature>
<dbReference type="PANTHER" id="PTHR30537">
    <property type="entry name" value="HTH-TYPE TRANSCRIPTIONAL REGULATOR"/>
    <property type="match status" value="1"/>
</dbReference>
<comment type="similarity">
    <text evidence="1">Belongs to the LysR transcriptional regulatory family.</text>
</comment>
<dbReference type="GO" id="GO:0006351">
    <property type="term" value="P:DNA-templated transcription"/>
    <property type="evidence" value="ECO:0007669"/>
    <property type="project" value="TreeGrafter"/>
</dbReference>
<dbReference type="FunFam" id="1.10.10.10:FF:000001">
    <property type="entry name" value="LysR family transcriptional regulator"/>
    <property type="match status" value="1"/>
</dbReference>
<dbReference type="AlphaFoldDB" id="A0A1M5Z8K7"/>
<evidence type="ECO:0000256" key="4">
    <source>
        <dbReference type="ARBA" id="ARBA00023163"/>
    </source>
</evidence>
<organism evidence="6 7">
    <name type="scientific">Pollutimonas bauzanensis</name>
    <dbReference type="NCBI Taxonomy" id="658167"/>
    <lineage>
        <taxon>Bacteria</taxon>
        <taxon>Pseudomonadati</taxon>
        <taxon>Pseudomonadota</taxon>
        <taxon>Betaproteobacteria</taxon>
        <taxon>Burkholderiales</taxon>
        <taxon>Alcaligenaceae</taxon>
        <taxon>Pollutimonas</taxon>
    </lineage>
</organism>
<dbReference type="CDD" id="cd08422">
    <property type="entry name" value="PBP2_CrgA_like"/>
    <property type="match status" value="1"/>
</dbReference>
<dbReference type="InterPro" id="IPR005119">
    <property type="entry name" value="LysR_subst-bd"/>
</dbReference>
<dbReference type="SUPFAM" id="SSF46785">
    <property type="entry name" value="Winged helix' DNA-binding domain"/>
    <property type="match status" value="1"/>
</dbReference>
<evidence type="ECO:0000256" key="3">
    <source>
        <dbReference type="ARBA" id="ARBA00023125"/>
    </source>
</evidence>
<dbReference type="Pfam" id="PF03466">
    <property type="entry name" value="LysR_substrate"/>
    <property type="match status" value="1"/>
</dbReference>